<dbReference type="Pfam" id="PF13516">
    <property type="entry name" value="LRR_6"/>
    <property type="match status" value="3"/>
</dbReference>
<dbReference type="SMART" id="SM00368">
    <property type="entry name" value="LRR_RI"/>
    <property type="match status" value="6"/>
</dbReference>
<dbReference type="STRING" id="70667.A0A183TJZ9"/>
<dbReference type="InterPro" id="IPR001611">
    <property type="entry name" value="Leu-rich_rpt"/>
</dbReference>
<sequence length="300" mass="33769">MGNDIGEEGALAISEGLKINRTLLILTMTGNQIKSKGGVHLAHALQANDKLQYIDVGQCDQDITSCIAFITALRRNNTLLGINLDRPLLFTIQEEPTVHVKEMLCLNKTLKEIHLAKLDMRDFGAERIAEAMERNRSLQVLDISVNRIARDGALALSKILPNHPSLTVLDLSFNRIQCAGAIAIAEALRNDNNRLKVLCVAFNELKPLGLRALGKMMFENDTIQCLYIWGNEFNDDVCELFSQLLLIGRLTEDCTDVRPYKVDGHTYLGMLNHDCDYRRYRFAVPWWKSQAPADRSIALF</sequence>
<dbReference type="InterPro" id="IPR032675">
    <property type="entry name" value="LRR_dom_sf"/>
</dbReference>
<dbReference type="AlphaFoldDB" id="A0A183TJZ9"/>
<gene>
    <name evidence="2" type="ORF">SSLN_LOCUS16797</name>
</gene>
<reference evidence="4" key="1">
    <citation type="submission" date="2016-06" db="UniProtKB">
        <authorList>
            <consortium name="WormBaseParasite"/>
        </authorList>
    </citation>
    <scope>IDENTIFICATION</scope>
</reference>
<organism evidence="4">
    <name type="scientific">Schistocephalus solidus</name>
    <name type="common">Tapeworm</name>
    <dbReference type="NCBI Taxonomy" id="70667"/>
    <lineage>
        <taxon>Eukaryota</taxon>
        <taxon>Metazoa</taxon>
        <taxon>Spiralia</taxon>
        <taxon>Lophotrochozoa</taxon>
        <taxon>Platyhelminthes</taxon>
        <taxon>Cestoda</taxon>
        <taxon>Eucestoda</taxon>
        <taxon>Diphyllobothriidea</taxon>
        <taxon>Diphyllobothriidae</taxon>
        <taxon>Schistocephalus</taxon>
    </lineage>
</organism>
<evidence type="ECO:0000313" key="2">
    <source>
        <dbReference type="EMBL" id="VDM03183.1"/>
    </source>
</evidence>
<evidence type="ECO:0000313" key="3">
    <source>
        <dbReference type="Proteomes" id="UP000275846"/>
    </source>
</evidence>
<accession>A0A183TJZ9</accession>
<keyword evidence="3" id="KW-1185">Reference proteome</keyword>
<proteinExistence type="predicted"/>
<keyword evidence="1" id="KW-0677">Repeat</keyword>
<dbReference type="Proteomes" id="UP000275846">
    <property type="component" value="Unassembled WGS sequence"/>
</dbReference>
<dbReference type="InterPro" id="IPR052201">
    <property type="entry name" value="LRR-containing_regulator"/>
</dbReference>
<name>A0A183TJZ9_SCHSO</name>
<dbReference type="PANTHER" id="PTHR24111:SF0">
    <property type="entry name" value="LEUCINE-RICH REPEAT-CONTAINING PROTEIN"/>
    <property type="match status" value="1"/>
</dbReference>
<dbReference type="EMBL" id="UYSU01041535">
    <property type="protein sequence ID" value="VDM03183.1"/>
    <property type="molecule type" value="Genomic_DNA"/>
</dbReference>
<dbReference type="OrthoDB" id="272549at2759"/>
<dbReference type="Gene3D" id="3.80.10.10">
    <property type="entry name" value="Ribonuclease Inhibitor"/>
    <property type="match status" value="2"/>
</dbReference>
<evidence type="ECO:0000256" key="1">
    <source>
        <dbReference type="ARBA" id="ARBA00022737"/>
    </source>
</evidence>
<protein>
    <submittedName>
        <fullName evidence="4">Leucine-rich repeat-containing protein 34</fullName>
    </submittedName>
</protein>
<evidence type="ECO:0000313" key="4">
    <source>
        <dbReference type="WBParaSite" id="SSLN_0001743701-mRNA-1"/>
    </source>
</evidence>
<reference evidence="2 3" key="2">
    <citation type="submission" date="2018-11" db="EMBL/GenBank/DDBJ databases">
        <authorList>
            <consortium name="Pathogen Informatics"/>
        </authorList>
    </citation>
    <scope>NUCLEOTIDE SEQUENCE [LARGE SCALE GENOMIC DNA]</scope>
    <source>
        <strain evidence="2 3">NST_G2</strain>
    </source>
</reference>
<dbReference type="SUPFAM" id="SSF52047">
    <property type="entry name" value="RNI-like"/>
    <property type="match status" value="1"/>
</dbReference>
<dbReference type="PANTHER" id="PTHR24111">
    <property type="entry name" value="LEUCINE-RICH REPEAT-CONTAINING PROTEIN 34"/>
    <property type="match status" value="1"/>
</dbReference>
<dbReference type="WBParaSite" id="SSLN_0001743701-mRNA-1">
    <property type="protein sequence ID" value="SSLN_0001743701-mRNA-1"/>
    <property type="gene ID" value="SSLN_0001743701"/>
</dbReference>